<dbReference type="GO" id="GO:0008270">
    <property type="term" value="F:zinc ion binding"/>
    <property type="evidence" value="ECO:0007669"/>
    <property type="project" value="UniProtKB-KW"/>
</dbReference>
<dbReference type="InterPro" id="IPR017455">
    <property type="entry name" value="Znf_FYVE-rel"/>
</dbReference>
<dbReference type="InterPro" id="IPR000306">
    <property type="entry name" value="Znf_FYVE"/>
</dbReference>
<dbReference type="AlphaFoldDB" id="A0A9N9TWQ9"/>
<evidence type="ECO:0000256" key="2">
    <source>
        <dbReference type="ARBA" id="ARBA00022771"/>
    </source>
</evidence>
<dbReference type="SUPFAM" id="SSF57903">
    <property type="entry name" value="FYVE/PHD zinc finger"/>
    <property type="match status" value="1"/>
</dbReference>
<accession>A0A9N9TWQ9</accession>
<dbReference type="Pfam" id="PF22586">
    <property type="entry name" value="ANCHR-like_BBOX"/>
    <property type="match status" value="1"/>
</dbReference>
<dbReference type="GO" id="GO:0030496">
    <property type="term" value="C:midbody"/>
    <property type="evidence" value="ECO:0007669"/>
    <property type="project" value="TreeGrafter"/>
</dbReference>
<dbReference type="PANTHER" id="PTHR46603:SF1">
    <property type="entry name" value="ABSCISSION_NOCUT CHECKPOINT REGULATOR"/>
    <property type="match status" value="1"/>
</dbReference>
<dbReference type="PANTHER" id="PTHR46603">
    <property type="entry name" value="ABSCISSION/NOCUT CHECKPOINT REGULATOR"/>
    <property type="match status" value="1"/>
</dbReference>
<keyword evidence="7" id="KW-1185">Reference proteome</keyword>
<dbReference type="GO" id="GO:0032154">
    <property type="term" value="C:cleavage furrow"/>
    <property type="evidence" value="ECO:0007669"/>
    <property type="project" value="TreeGrafter"/>
</dbReference>
<dbReference type="Pfam" id="PF01363">
    <property type="entry name" value="FYVE"/>
    <property type="match status" value="1"/>
</dbReference>
<evidence type="ECO:0000259" key="5">
    <source>
        <dbReference type="PROSITE" id="PS50178"/>
    </source>
</evidence>
<organism evidence="6 7">
    <name type="scientific">Phyllotreta striolata</name>
    <name type="common">Striped flea beetle</name>
    <name type="synonym">Crioceris striolata</name>
    <dbReference type="NCBI Taxonomy" id="444603"/>
    <lineage>
        <taxon>Eukaryota</taxon>
        <taxon>Metazoa</taxon>
        <taxon>Ecdysozoa</taxon>
        <taxon>Arthropoda</taxon>
        <taxon>Hexapoda</taxon>
        <taxon>Insecta</taxon>
        <taxon>Pterygota</taxon>
        <taxon>Neoptera</taxon>
        <taxon>Endopterygota</taxon>
        <taxon>Coleoptera</taxon>
        <taxon>Polyphaga</taxon>
        <taxon>Cucujiformia</taxon>
        <taxon>Chrysomeloidea</taxon>
        <taxon>Chrysomelidae</taxon>
        <taxon>Galerucinae</taxon>
        <taxon>Alticini</taxon>
        <taxon>Phyllotreta</taxon>
    </lineage>
</organism>
<protein>
    <recommendedName>
        <fullName evidence="5">FYVE-type domain-containing protein</fullName>
    </recommendedName>
</protein>
<dbReference type="InterPro" id="IPR044553">
    <property type="entry name" value="Bbox1_ANCHR"/>
</dbReference>
<evidence type="ECO:0000256" key="4">
    <source>
        <dbReference type="PROSITE-ProRule" id="PRU00091"/>
    </source>
</evidence>
<keyword evidence="2 4" id="KW-0863">Zinc-finger</keyword>
<dbReference type="InterPro" id="IPR013083">
    <property type="entry name" value="Znf_RING/FYVE/PHD"/>
</dbReference>
<dbReference type="InterPro" id="IPR011011">
    <property type="entry name" value="Znf_FYVE_PHD"/>
</dbReference>
<dbReference type="GO" id="GO:0009838">
    <property type="term" value="P:abscission"/>
    <property type="evidence" value="ECO:0007669"/>
    <property type="project" value="TreeGrafter"/>
</dbReference>
<keyword evidence="3" id="KW-0862">Zinc</keyword>
<evidence type="ECO:0000256" key="3">
    <source>
        <dbReference type="ARBA" id="ARBA00022833"/>
    </source>
</evidence>
<dbReference type="GO" id="GO:0005813">
    <property type="term" value="C:centrosome"/>
    <property type="evidence" value="ECO:0007669"/>
    <property type="project" value="TreeGrafter"/>
</dbReference>
<feature type="domain" description="FYVE-type" evidence="5">
    <location>
        <begin position="1"/>
        <end position="56"/>
    </location>
</feature>
<dbReference type="Gene3D" id="3.30.40.10">
    <property type="entry name" value="Zinc/RING finger domain, C3HC4 (zinc finger)"/>
    <property type="match status" value="1"/>
</dbReference>
<evidence type="ECO:0000313" key="7">
    <source>
        <dbReference type="Proteomes" id="UP001153712"/>
    </source>
</evidence>
<gene>
    <name evidence="6" type="ORF">PHYEVI_LOCUS10079</name>
</gene>
<dbReference type="OrthoDB" id="5407799at2759"/>
<dbReference type="SUPFAM" id="SSF57845">
    <property type="entry name" value="B-box zinc-binding domain"/>
    <property type="match status" value="1"/>
</dbReference>
<name>A0A9N9TWQ9_PHYSR</name>
<reference evidence="6" key="1">
    <citation type="submission" date="2022-01" db="EMBL/GenBank/DDBJ databases">
        <authorList>
            <person name="King R."/>
        </authorList>
    </citation>
    <scope>NUCLEOTIDE SEQUENCE</scope>
</reference>
<keyword evidence="1" id="KW-0479">Metal-binding</keyword>
<sequence length="309" mass="35137">MSCNQCGTKYNFFHKEMGCPSCGLSFCGKCLKQKCKIPSKNSEELNVCRKCFLKLTSGVVENISPPDVFIKRLEALENPSVPPITMYKTDPNIEKLRHGLEPTDQKLLERLEKLKDDGKGPPPTDSEIMERLRNLKGENNYVEAPSASQDKSLFVKDTRTDQEKVDTLLEQFMTEKDIELRHAQNLEGIEARVAALREQGIRPNEGQFIKNLHDSSGSEEEIDNITKKIMDEVALDERLPAGFSKTDSKSSQEESEELPWCVLCNNDAKFRCLDCDGDLYCNSCNIEVHRNWGDTDHHFVPYKPSRSNK</sequence>
<evidence type="ECO:0000256" key="1">
    <source>
        <dbReference type="ARBA" id="ARBA00022723"/>
    </source>
</evidence>
<dbReference type="EMBL" id="OU900100">
    <property type="protein sequence ID" value="CAG9863797.1"/>
    <property type="molecule type" value="Genomic_DNA"/>
</dbReference>
<evidence type="ECO:0000313" key="6">
    <source>
        <dbReference type="EMBL" id="CAG9863797.1"/>
    </source>
</evidence>
<dbReference type="Proteomes" id="UP001153712">
    <property type="component" value="Chromosome 7"/>
</dbReference>
<dbReference type="GO" id="GO:0032266">
    <property type="term" value="F:phosphatidylinositol-3-phosphate binding"/>
    <property type="evidence" value="ECO:0007669"/>
    <property type="project" value="TreeGrafter"/>
</dbReference>
<dbReference type="PROSITE" id="PS50178">
    <property type="entry name" value="ZF_FYVE"/>
    <property type="match status" value="1"/>
</dbReference>
<dbReference type="CDD" id="cd19817">
    <property type="entry name" value="Bbox1_ANCHR-like"/>
    <property type="match status" value="1"/>
</dbReference>
<dbReference type="GO" id="GO:0044878">
    <property type="term" value="P:mitotic cytokinesis checkpoint signaling"/>
    <property type="evidence" value="ECO:0007669"/>
    <property type="project" value="TreeGrafter"/>
</dbReference>
<proteinExistence type="predicted"/>